<dbReference type="GO" id="GO:0005743">
    <property type="term" value="C:mitochondrial inner membrane"/>
    <property type="evidence" value="ECO:0007669"/>
    <property type="project" value="InterPro"/>
</dbReference>
<dbReference type="Proteomes" id="UP000623129">
    <property type="component" value="Unassembled WGS sequence"/>
</dbReference>
<evidence type="ECO:0000313" key="3">
    <source>
        <dbReference type="Proteomes" id="UP000623129"/>
    </source>
</evidence>
<name>A0A833RHT7_9POAL</name>
<comment type="caution">
    <text evidence="2">The sequence shown here is derived from an EMBL/GenBank/DDBJ whole genome shotgun (WGS) entry which is preliminary data.</text>
</comment>
<evidence type="ECO:0000256" key="1">
    <source>
        <dbReference type="SAM" id="MobiDB-lite"/>
    </source>
</evidence>
<dbReference type="PANTHER" id="PTHR14009">
    <property type="entry name" value="LEUCINE ZIPPER-EF-HAND CONTAINING TRANSMEMBRANE PROTEIN"/>
    <property type="match status" value="1"/>
</dbReference>
<dbReference type="EMBL" id="SWLB01000004">
    <property type="protein sequence ID" value="KAF3339346.1"/>
    <property type="molecule type" value="Genomic_DNA"/>
</dbReference>
<evidence type="ECO:0000313" key="2">
    <source>
        <dbReference type="EMBL" id="KAF3339346.1"/>
    </source>
</evidence>
<organism evidence="2 3">
    <name type="scientific">Carex littledalei</name>
    <dbReference type="NCBI Taxonomy" id="544730"/>
    <lineage>
        <taxon>Eukaryota</taxon>
        <taxon>Viridiplantae</taxon>
        <taxon>Streptophyta</taxon>
        <taxon>Embryophyta</taxon>
        <taxon>Tracheophyta</taxon>
        <taxon>Spermatophyta</taxon>
        <taxon>Magnoliopsida</taxon>
        <taxon>Liliopsida</taxon>
        <taxon>Poales</taxon>
        <taxon>Cyperaceae</taxon>
        <taxon>Cyperoideae</taxon>
        <taxon>Cariceae</taxon>
        <taxon>Carex</taxon>
        <taxon>Carex subgen. Euthyceras</taxon>
    </lineage>
</organism>
<dbReference type="InterPro" id="IPR044202">
    <property type="entry name" value="LETM1/MDM38-like"/>
</dbReference>
<gene>
    <name evidence="2" type="ORF">FCM35_KLT16817</name>
</gene>
<sequence>MATASQTRLSLTSTSKVYSPPHNSFGVRFFSSRGFFDTNHQNYYPCYASPSNRCSLCWVECKRPRPLTKKHRRLTHGATRASSDDGLTVNGTTQASSSSEVEQMRIKLDQVLENDDFSSGIVQSIYDAARAIELAFLEHSLTPKKSWFPRTWLGADRFAWIKSLSYQAAVDSLLQAAIEISSRGDGRDRDINVFVQRSLSRLRVPLETGNPRSDL</sequence>
<feature type="region of interest" description="Disordered" evidence="1">
    <location>
        <begin position="72"/>
        <end position="100"/>
    </location>
</feature>
<accession>A0A833RHT7</accession>
<protein>
    <submittedName>
        <fullName evidence="2">Uncharacterized protein</fullName>
    </submittedName>
</protein>
<proteinExistence type="predicted"/>
<reference evidence="2" key="1">
    <citation type="submission" date="2020-01" db="EMBL/GenBank/DDBJ databases">
        <title>Genome sequence of Kobresia littledalei, the first chromosome-level genome in the family Cyperaceae.</title>
        <authorList>
            <person name="Qu G."/>
        </authorList>
    </citation>
    <scope>NUCLEOTIDE SEQUENCE</scope>
    <source>
        <strain evidence="2">C.B.Clarke</strain>
        <tissue evidence="2">Leaf</tissue>
    </source>
</reference>
<dbReference type="GO" id="GO:0030003">
    <property type="term" value="P:intracellular monoatomic cation homeostasis"/>
    <property type="evidence" value="ECO:0007669"/>
    <property type="project" value="TreeGrafter"/>
</dbReference>
<keyword evidence="3" id="KW-1185">Reference proteome</keyword>
<dbReference type="PANTHER" id="PTHR14009:SF9">
    <property type="entry name" value="LETM1-LIKE PROTEIN"/>
    <property type="match status" value="1"/>
</dbReference>
<dbReference type="AlphaFoldDB" id="A0A833RHT7"/>
<feature type="compositionally biased region" description="Polar residues" evidence="1">
    <location>
        <begin position="89"/>
        <end position="100"/>
    </location>
</feature>
<dbReference type="OrthoDB" id="275278at2759"/>